<keyword evidence="2" id="KW-1185">Reference proteome</keyword>
<name>A0AAD7AKY7_9AGAR</name>
<dbReference type="EMBL" id="JARIHO010000005">
    <property type="protein sequence ID" value="KAJ7361293.1"/>
    <property type="molecule type" value="Genomic_DNA"/>
</dbReference>
<reference evidence="1" key="1">
    <citation type="submission" date="2023-03" db="EMBL/GenBank/DDBJ databases">
        <title>Massive genome expansion in bonnet fungi (Mycena s.s.) driven by repeated elements and novel gene families across ecological guilds.</title>
        <authorList>
            <consortium name="Lawrence Berkeley National Laboratory"/>
            <person name="Harder C.B."/>
            <person name="Miyauchi S."/>
            <person name="Viragh M."/>
            <person name="Kuo A."/>
            <person name="Thoen E."/>
            <person name="Andreopoulos B."/>
            <person name="Lu D."/>
            <person name="Skrede I."/>
            <person name="Drula E."/>
            <person name="Henrissat B."/>
            <person name="Morin E."/>
            <person name="Kohler A."/>
            <person name="Barry K."/>
            <person name="LaButti K."/>
            <person name="Morin E."/>
            <person name="Salamov A."/>
            <person name="Lipzen A."/>
            <person name="Mereny Z."/>
            <person name="Hegedus B."/>
            <person name="Baldrian P."/>
            <person name="Stursova M."/>
            <person name="Weitz H."/>
            <person name="Taylor A."/>
            <person name="Grigoriev I.V."/>
            <person name="Nagy L.G."/>
            <person name="Martin F."/>
            <person name="Kauserud H."/>
        </authorList>
    </citation>
    <scope>NUCLEOTIDE SEQUENCE</scope>
    <source>
        <strain evidence="1">CBHHK002</strain>
    </source>
</reference>
<proteinExistence type="predicted"/>
<sequence length="144" mass="16428">MQATLNPLPHRSQYSTAVGRTRIPHTFPQKTRNVLASYPAVLERSAPLPVSVSPYSLIPPHLLPLMVSVVNRWRNFELFYYEDLPIEFVSALRIPARNLESLEKLSLRWPNPGSGVDSFRLIPCLRDVTLKRCRAPSCIPLLPW</sequence>
<accession>A0AAD7AKY7</accession>
<gene>
    <name evidence="1" type="ORF">DFH08DRAFT_931440</name>
</gene>
<dbReference type="Proteomes" id="UP001218218">
    <property type="component" value="Unassembled WGS sequence"/>
</dbReference>
<protein>
    <submittedName>
        <fullName evidence="1">Uncharacterized protein</fullName>
    </submittedName>
</protein>
<dbReference type="AlphaFoldDB" id="A0AAD7AKY7"/>
<organism evidence="1 2">
    <name type="scientific">Mycena albidolilacea</name>
    <dbReference type="NCBI Taxonomy" id="1033008"/>
    <lineage>
        <taxon>Eukaryota</taxon>
        <taxon>Fungi</taxon>
        <taxon>Dikarya</taxon>
        <taxon>Basidiomycota</taxon>
        <taxon>Agaricomycotina</taxon>
        <taxon>Agaricomycetes</taxon>
        <taxon>Agaricomycetidae</taxon>
        <taxon>Agaricales</taxon>
        <taxon>Marasmiineae</taxon>
        <taxon>Mycenaceae</taxon>
        <taxon>Mycena</taxon>
    </lineage>
</organism>
<feature type="non-terminal residue" evidence="1">
    <location>
        <position position="144"/>
    </location>
</feature>
<evidence type="ECO:0000313" key="1">
    <source>
        <dbReference type="EMBL" id="KAJ7361293.1"/>
    </source>
</evidence>
<evidence type="ECO:0000313" key="2">
    <source>
        <dbReference type="Proteomes" id="UP001218218"/>
    </source>
</evidence>
<comment type="caution">
    <text evidence="1">The sequence shown here is derived from an EMBL/GenBank/DDBJ whole genome shotgun (WGS) entry which is preliminary data.</text>
</comment>